<evidence type="ECO:0000259" key="8">
    <source>
        <dbReference type="Pfam" id="PF02771"/>
    </source>
</evidence>
<evidence type="ECO:0000259" key="7">
    <source>
        <dbReference type="Pfam" id="PF02770"/>
    </source>
</evidence>
<dbReference type="InterPro" id="IPR052161">
    <property type="entry name" value="Mycobact_Acyl-CoA_DH"/>
</dbReference>
<keyword evidence="4" id="KW-0274">FAD</keyword>
<dbReference type="Gene3D" id="2.40.110.10">
    <property type="entry name" value="Butyryl-CoA Dehydrogenase, subunit A, domain 2"/>
    <property type="match status" value="2"/>
</dbReference>
<evidence type="ECO:0000256" key="1">
    <source>
        <dbReference type="ARBA" id="ARBA00001974"/>
    </source>
</evidence>
<dbReference type="PANTHER" id="PTHR43292:SF4">
    <property type="entry name" value="ACYL-COA DEHYDROGENASE FADE34"/>
    <property type="match status" value="1"/>
</dbReference>
<dbReference type="InterPro" id="IPR013786">
    <property type="entry name" value="AcylCoA_DH/ox_N"/>
</dbReference>
<feature type="domain" description="Acyl-CoA dehydrogenase/oxidase N-terminal" evidence="8">
    <location>
        <begin position="20"/>
        <end position="136"/>
    </location>
</feature>
<feature type="domain" description="Acyl-CoA dehydrogenase/oxidase N-terminal" evidence="8">
    <location>
        <begin position="423"/>
        <end position="500"/>
    </location>
</feature>
<sequence>MTTTTSARQAGTSDGQIGLTADQLALEQGVRALLTGPLGRPLVARAAADGPARGEALGPLHRLLGARGWLAPGWPQEYGGLGLGPVETAIVHRELVRNGVPDLLFVVSICYVGTCLLLAGNDAVNRTYLPSLAAGELTSCTLYSEPDTGSDLASLTSRAERVEGGYRLHGRKSYSQATEHAGYALVAARLADTGGSVGGSDSAGDAAPPAHTGITLFWVALGDPGVTVRPEPNLGEAPFSTVLLDGVFVPDDHVIGPPGEAWPLLNTALSIERTGFEAHLKMRHWLDAVGARAAALGLDREPWFAGASAVLDARVEAGGHLAWQMIGKQARRELDGAGAAIAKWYNTELGRPIARLALDVEAAAGAVVDAPAGPGADEQYRECPGLTLSAGTSEIMLYAVATGHLRVQIGDAPPLPLDDPDAAFRRRLRRFVGSAFAAETAAAGLGTSAGAPRTDPAAAWQALVRSGSVGLTLPPTAGGAGHGVVESLVVAEELGRALVRGPYLATVAVAEAAARDGTGGSGWPLALAVAGGTVTAAVAGEVTAAEPTSPEEAALVLDGGVLSGTVALVAHADVAEVLVAPAWTPAGPVLVAVRRDQPGVRLRHRDALGHEDLFAVAFERADVEPGGVLCEVGSATHAALVERLRLRQCGYLLGLSAQAFDLTLTRAKTRRQFGQPIAAFQHVSFRLAALAARLHAARVLVRARAVEHDAGRVPEPARGAAVLALVAQLARDVTAEGVQLHGAHGITRAAAIGRFYHRAAAETVVLGGPGAMRSAPAS</sequence>
<dbReference type="InterPro" id="IPR009075">
    <property type="entry name" value="AcylCo_DH/oxidase_C"/>
</dbReference>
<feature type="domain" description="Acyl-CoA dehydrogenase/oxidase C-terminal" evidence="6">
    <location>
        <begin position="300"/>
        <end position="402"/>
    </location>
</feature>
<dbReference type="GO" id="GO:0050660">
    <property type="term" value="F:flavin adenine dinucleotide binding"/>
    <property type="evidence" value="ECO:0007669"/>
    <property type="project" value="InterPro"/>
</dbReference>
<dbReference type="SUPFAM" id="SSF56645">
    <property type="entry name" value="Acyl-CoA dehydrogenase NM domain-like"/>
    <property type="match status" value="2"/>
</dbReference>
<dbReference type="InterPro" id="IPR037069">
    <property type="entry name" value="AcylCoA_DH/ox_N_sf"/>
</dbReference>
<reference evidence="9 10" key="2">
    <citation type="journal article" date="2021" name="Mar. Drugs">
        <title>A New Micromonospora Strain with Antibiotic Activity Isolated from the Microbiome of a Mid-Atlantic Deep-Sea Sponge.</title>
        <authorList>
            <person name="Back C.R."/>
            <person name="Stennett H.L."/>
            <person name="Williams S.E."/>
            <person name="Wang L."/>
            <person name="Ojeda Gomez J."/>
            <person name="Abdulle O.M."/>
            <person name="Duffy T."/>
            <person name="Neal C."/>
            <person name="Mantell J."/>
            <person name="Jepson M.A."/>
            <person name="Hendry K.R."/>
            <person name="Powell D."/>
            <person name="Stach J.E.M."/>
            <person name="Essex-Lopresti A.E."/>
            <person name="Willis C.L."/>
            <person name="Curnow P."/>
            <person name="Race P.R."/>
        </authorList>
    </citation>
    <scope>NUCLEOTIDE SEQUENCE [LARGE SCALE GENOMIC DNA]</scope>
    <source>
        <strain evidence="9 10">28ISP2-46</strain>
    </source>
</reference>
<dbReference type="SUPFAM" id="SSF47203">
    <property type="entry name" value="Acyl-CoA dehydrogenase C-terminal domain-like"/>
    <property type="match status" value="2"/>
</dbReference>
<evidence type="ECO:0000259" key="6">
    <source>
        <dbReference type="Pfam" id="PF00441"/>
    </source>
</evidence>
<evidence type="ECO:0000256" key="2">
    <source>
        <dbReference type="ARBA" id="ARBA00009347"/>
    </source>
</evidence>
<dbReference type="Pfam" id="PF00441">
    <property type="entry name" value="Acyl-CoA_dh_1"/>
    <property type="match status" value="2"/>
</dbReference>
<keyword evidence="3" id="KW-0285">Flavoprotein</keyword>
<dbReference type="InterPro" id="IPR046373">
    <property type="entry name" value="Acyl-CoA_Oxase/DH_mid-dom_sf"/>
</dbReference>
<accession>A0A7L6B401</accession>
<protein>
    <submittedName>
        <fullName evidence="9">Acyl-CoA dehydrogenase family protein</fullName>
    </submittedName>
</protein>
<dbReference type="GO" id="GO:0005886">
    <property type="term" value="C:plasma membrane"/>
    <property type="evidence" value="ECO:0007669"/>
    <property type="project" value="TreeGrafter"/>
</dbReference>
<name>A0A7L6B401_9ACTN</name>
<evidence type="ECO:0000313" key="10">
    <source>
        <dbReference type="Proteomes" id="UP000510844"/>
    </source>
</evidence>
<dbReference type="Proteomes" id="UP000510844">
    <property type="component" value="Chromosome"/>
</dbReference>
<reference evidence="10" key="1">
    <citation type="submission" date="2020-07" db="EMBL/GenBank/DDBJ databases">
        <title>A new Micromonospora strain with potent antibiotic activity isolated from the microbiome of a mid-Atlantic deep-sea sponge.</title>
        <authorList>
            <person name="Back C.R."/>
            <person name="Stennett H.L."/>
            <person name="Williams S.E."/>
            <person name="Wang L."/>
            <person name="Ojeda Gomez J."/>
            <person name="Abdulle O.M."/>
            <person name="Duffy T."/>
            <person name="Hendry K.R."/>
            <person name="Powell D."/>
            <person name="Stach J.E."/>
            <person name="Essex-Lopresti A.E."/>
            <person name="Willis C.L."/>
            <person name="Curnow P."/>
            <person name="Race P.R."/>
        </authorList>
    </citation>
    <scope>NUCLEOTIDE SEQUENCE [LARGE SCALE GENOMIC DNA]</scope>
    <source>
        <strain evidence="10">28ISP2-46</strain>
    </source>
</reference>
<dbReference type="Gene3D" id="1.10.540.10">
    <property type="entry name" value="Acyl-CoA dehydrogenase/oxidase, N-terminal domain"/>
    <property type="match status" value="2"/>
</dbReference>
<proteinExistence type="inferred from homology"/>
<feature type="domain" description="Acyl-CoA oxidase/dehydrogenase middle" evidence="7">
    <location>
        <begin position="140"/>
        <end position="237"/>
    </location>
</feature>
<evidence type="ECO:0000313" key="9">
    <source>
        <dbReference type="EMBL" id="QLQ36669.1"/>
    </source>
</evidence>
<comment type="cofactor">
    <cofactor evidence="1">
        <name>FAD</name>
        <dbReference type="ChEBI" id="CHEBI:57692"/>
    </cofactor>
</comment>
<keyword evidence="10" id="KW-1185">Reference proteome</keyword>
<keyword evidence="5" id="KW-0560">Oxidoreductase</keyword>
<dbReference type="EMBL" id="CP059322">
    <property type="protein sequence ID" value="QLQ36669.1"/>
    <property type="molecule type" value="Genomic_DNA"/>
</dbReference>
<feature type="domain" description="Acyl-CoA dehydrogenase/oxidase C-terminal" evidence="6">
    <location>
        <begin position="643"/>
        <end position="767"/>
    </location>
</feature>
<organism evidence="9 10">
    <name type="scientific">Micromonospora robiginosa</name>
    <dbReference type="NCBI Taxonomy" id="2749844"/>
    <lineage>
        <taxon>Bacteria</taxon>
        <taxon>Bacillati</taxon>
        <taxon>Actinomycetota</taxon>
        <taxon>Actinomycetes</taxon>
        <taxon>Micromonosporales</taxon>
        <taxon>Micromonosporaceae</taxon>
        <taxon>Micromonospora</taxon>
    </lineage>
</organism>
<evidence type="ECO:0000256" key="5">
    <source>
        <dbReference type="ARBA" id="ARBA00023002"/>
    </source>
</evidence>
<dbReference type="RefSeq" id="WP_181569184.1">
    <property type="nucleotide sequence ID" value="NZ_CP059322.2"/>
</dbReference>
<dbReference type="AlphaFoldDB" id="A0A7L6B401"/>
<dbReference type="Pfam" id="PF02770">
    <property type="entry name" value="Acyl-CoA_dh_M"/>
    <property type="match status" value="1"/>
</dbReference>
<dbReference type="KEGG" id="mfeu:H1D33_25950"/>
<dbReference type="GO" id="GO:0016627">
    <property type="term" value="F:oxidoreductase activity, acting on the CH-CH group of donors"/>
    <property type="evidence" value="ECO:0007669"/>
    <property type="project" value="InterPro"/>
</dbReference>
<dbReference type="PANTHER" id="PTHR43292">
    <property type="entry name" value="ACYL-COA DEHYDROGENASE"/>
    <property type="match status" value="1"/>
</dbReference>
<dbReference type="Pfam" id="PF02771">
    <property type="entry name" value="Acyl-CoA_dh_N"/>
    <property type="match status" value="2"/>
</dbReference>
<evidence type="ECO:0000256" key="4">
    <source>
        <dbReference type="ARBA" id="ARBA00022827"/>
    </source>
</evidence>
<dbReference type="Gene3D" id="1.20.140.10">
    <property type="entry name" value="Butyryl-CoA Dehydrogenase, subunit A, domain 3"/>
    <property type="match status" value="2"/>
</dbReference>
<dbReference type="InterPro" id="IPR009100">
    <property type="entry name" value="AcylCoA_DH/oxidase_NM_dom_sf"/>
</dbReference>
<gene>
    <name evidence="9" type="ORF">H1D33_25950</name>
</gene>
<evidence type="ECO:0000256" key="3">
    <source>
        <dbReference type="ARBA" id="ARBA00022630"/>
    </source>
</evidence>
<comment type="similarity">
    <text evidence="2">Belongs to the acyl-CoA dehydrogenase family.</text>
</comment>
<dbReference type="InterPro" id="IPR006091">
    <property type="entry name" value="Acyl-CoA_Oxase/DH_mid-dom"/>
</dbReference>
<dbReference type="InterPro" id="IPR036250">
    <property type="entry name" value="AcylCo_DH-like_C"/>
</dbReference>